<comment type="caution">
    <text evidence="1">The sequence shown here is derived from an EMBL/GenBank/DDBJ whole genome shotgun (WGS) entry which is preliminary data.</text>
</comment>
<sequence>MNPETYDFCHQCRFYEAVADYDYQLSSPGKRKCRHLNRCRRVEEIARSSYSGTQMAARFILQTEARSGIIAS</sequence>
<dbReference type="AlphaFoldDB" id="A0A644YLY0"/>
<evidence type="ECO:0000313" key="1">
    <source>
        <dbReference type="EMBL" id="MPM29317.1"/>
    </source>
</evidence>
<organism evidence="1">
    <name type="scientific">bioreactor metagenome</name>
    <dbReference type="NCBI Taxonomy" id="1076179"/>
    <lineage>
        <taxon>unclassified sequences</taxon>
        <taxon>metagenomes</taxon>
        <taxon>ecological metagenomes</taxon>
    </lineage>
</organism>
<reference evidence="1" key="1">
    <citation type="submission" date="2019-08" db="EMBL/GenBank/DDBJ databases">
        <authorList>
            <person name="Kucharzyk K."/>
            <person name="Murdoch R.W."/>
            <person name="Higgins S."/>
            <person name="Loffler F."/>
        </authorList>
    </citation>
    <scope>NUCLEOTIDE SEQUENCE</scope>
</reference>
<gene>
    <name evidence="1" type="ORF">SDC9_75857</name>
</gene>
<proteinExistence type="predicted"/>
<dbReference type="EMBL" id="VSSQ01005481">
    <property type="protein sequence ID" value="MPM29317.1"/>
    <property type="molecule type" value="Genomic_DNA"/>
</dbReference>
<accession>A0A644YLY0</accession>
<name>A0A644YLY0_9ZZZZ</name>
<protein>
    <submittedName>
        <fullName evidence="1">Uncharacterized protein</fullName>
    </submittedName>
</protein>